<dbReference type="PROSITE" id="PS00436">
    <property type="entry name" value="PEROXIDASE_2"/>
    <property type="match status" value="1"/>
</dbReference>
<dbReference type="PANTHER" id="PTHR30555:SF0">
    <property type="entry name" value="CATALASE-PEROXIDASE"/>
    <property type="match status" value="1"/>
</dbReference>
<dbReference type="SUPFAM" id="SSF48113">
    <property type="entry name" value="Heme-dependent peroxidases"/>
    <property type="match status" value="2"/>
</dbReference>
<evidence type="ECO:0000256" key="2">
    <source>
        <dbReference type="ARBA" id="ARBA00022617"/>
    </source>
</evidence>
<evidence type="ECO:0000313" key="12">
    <source>
        <dbReference type="EMBL" id="MDL2076029.1"/>
    </source>
</evidence>
<dbReference type="Pfam" id="PF00141">
    <property type="entry name" value="peroxidase"/>
    <property type="match status" value="2"/>
</dbReference>
<dbReference type="InterPro" id="IPR019794">
    <property type="entry name" value="Peroxidases_AS"/>
</dbReference>
<dbReference type="EMBL" id="JASJUS010000004">
    <property type="protein sequence ID" value="MDL2076029.1"/>
    <property type="molecule type" value="Genomic_DNA"/>
</dbReference>
<comment type="similarity">
    <text evidence="8 9">Belongs to the peroxidase family. Peroxidase/catalase subfamily.</text>
</comment>
<dbReference type="CDD" id="cd08200">
    <property type="entry name" value="catalase_peroxidase_2"/>
    <property type="match status" value="1"/>
</dbReference>
<dbReference type="InterPro" id="IPR010255">
    <property type="entry name" value="Haem_peroxidase_sf"/>
</dbReference>
<dbReference type="InterPro" id="IPR002016">
    <property type="entry name" value="Haem_peroxidase"/>
</dbReference>
<organism evidence="12 13">
    <name type="scientific">Streptomyces fuscus</name>
    <dbReference type="NCBI Taxonomy" id="3048495"/>
    <lineage>
        <taxon>Bacteria</taxon>
        <taxon>Bacillati</taxon>
        <taxon>Actinomycetota</taxon>
        <taxon>Actinomycetes</taxon>
        <taxon>Kitasatosporales</taxon>
        <taxon>Streptomycetaceae</taxon>
        <taxon>Streptomyces</taxon>
    </lineage>
</organism>
<evidence type="ECO:0000256" key="10">
    <source>
        <dbReference type="SAM" id="MobiDB-lite"/>
    </source>
</evidence>
<keyword evidence="6 8" id="KW-0376">Hydrogen peroxide</keyword>
<proteinExistence type="inferred from homology"/>
<evidence type="ECO:0000256" key="9">
    <source>
        <dbReference type="RuleBase" id="RU003451"/>
    </source>
</evidence>
<comment type="caution">
    <text evidence="12">The sequence shown here is derived from an EMBL/GenBank/DDBJ whole genome shotgun (WGS) entry which is preliminary data.</text>
</comment>
<dbReference type="EC" id="1.11.1.21" evidence="8 9"/>
<dbReference type="InterPro" id="IPR019793">
    <property type="entry name" value="Peroxidases_heam-ligand_BS"/>
</dbReference>
<comment type="catalytic activity">
    <reaction evidence="7 8 9">
        <text>2 H2O2 = O2 + 2 H2O</text>
        <dbReference type="Rhea" id="RHEA:20309"/>
        <dbReference type="ChEBI" id="CHEBI:15377"/>
        <dbReference type="ChEBI" id="CHEBI:15379"/>
        <dbReference type="ChEBI" id="CHEBI:16240"/>
        <dbReference type="EC" id="1.11.1.21"/>
    </reaction>
</comment>
<dbReference type="NCBIfam" id="NF011635">
    <property type="entry name" value="PRK15061.1"/>
    <property type="match status" value="1"/>
</dbReference>
<dbReference type="GO" id="GO:0004601">
    <property type="term" value="F:peroxidase activity"/>
    <property type="evidence" value="ECO:0007669"/>
    <property type="project" value="UniProtKB-KW"/>
</dbReference>
<feature type="region of interest" description="Disordered" evidence="10">
    <location>
        <begin position="1"/>
        <end position="26"/>
    </location>
</feature>
<comment type="cofactor">
    <cofactor evidence="8">
        <name>heme b</name>
        <dbReference type="ChEBI" id="CHEBI:60344"/>
    </cofactor>
    <text evidence="8">Binds 1 heme b (iron(II)-protoporphyrin IX) group per dimer.</text>
</comment>
<keyword evidence="13" id="KW-1185">Reference proteome</keyword>
<evidence type="ECO:0000256" key="1">
    <source>
        <dbReference type="ARBA" id="ARBA00022559"/>
    </source>
</evidence>
<keyword evidence="5 8" id="KW-0408">Iron</keyword>
<dbReference type="Proteomes" id="UP001241926">
    <property type="component" value="Unassembled WGS sequence"/>
</dbReference>
<evidence type="ECO:0000256" key="3">
    <source>
        <dbReference type="ARBA" id="ARBA00022723"/>
    </source>
</evidence>
<evidence type="ECO:0000256" key="7">
    <source>
        <dbReference type="ARBA" id="ARBA00049145"/>
    </source>
</evidence>
<dbReference type="Gene3D" id="1.10.420.10">
    <property type="entry name" value="Peroxidase, domain 2"/>
    <property type="match status" value="2"/>
</dbReference>
<reference evidence="12 13" key="1">
    <citation type="submission" date="2023-05" db="EMBL/GenBank/DDBJ databases">
        <title>Streptomyces fuscus sp. nov., a brown-black pigment producing actinomyces isolated from dry sand of Sea duck farm.</title>
        <authorList>
            <person name="Xie J."/>
            <person name="Shen N."/>
        </authorList>
    </citation>
    <scope>NUCLEOTIDE SEQUENCE [LARGE SCALE GENOMIC DNA]</scope>
    <source>
        <strain evidence="12 13">GXMU-J15</strain>
    </source>
</reference>
<dbReference type="PANTHER" id="PTHR30555">
    <property type="entry name" value="HYDROPEROXIDASE I, BIFUNCTIONAL CATALASE-PEROXIDASE"/>
    <property type="match status" value="1"/>
</dbReference>
<gene>
    <name evidence="8 12" type="primary">katG</name>
    <name evidence="12" type="ORF">QNN03_06200</name>
</gene>
<evidence type="ECO:0000256" key="4">
    <source>
        <dbReference type="ARBA" id="ARBA00023002"/>
    </source>
</evidence>
<feature type="domain" description="Plant heme peroxidase family profile" evidence="11">
    <location>
        <begin position="130"/>
        <end position="405"/>
    </location>
</feature>
<feature type="cross-link" description="Tryptophyl-tyrosyl-methioninium (Tyr-Met) (with Trp-96)" evidence="8">
    <location>
        <begin position="218"/>
        <end position="244"/>
    </location>
</feature>
<dbReference type="Gene3D" id="1.10.520.10">
    <property type="match status" value="2"/>
</dbReference>
<comment type="function">
    <text evidence="8">Bifunctional enzyme with both catalase and broad-spectrum peroxidase activity.</text>
</comment>
<comment type="subunit">
    <text evidence="8">Homodimer or homotetramer.</text>
</comment>
<comment type="PTM">
    <text evidence="8">Formation of the three residue Trp-Tyr-Met cross-link is important for the catalase, but not the peroxidase activity of the enzyme.</text>
</comment>
<dbReference type="NCBIfam" id="TIGR00198">
    <property type="entry name" value="cat_per_HPI"/>
    <property type="match status" value="1"/>
</dbReference>
<accession>A0ABT7ITW3</accession>
<keyword evidence="2 8" id="KW-0349">Heme</keyword>
<sequence>MPGSESENPAISSPSPTPTRPRTNRDWWPNQLDLQILHQHSSRSNPMDEDFDYAKEFATLDVEALKRDVFEVMTSSQEWWPADYGHYGPLFIRMSWHAAGTYRIADGRGGGGSGAQRFAPLNSWPDNASLDKARRLLWPVKQKYGKKISWADLLVFAGNCAMESMGFKTFGFGFGREDIWEPEEIFWGPEDTWLGDERYTGDRELTGPFGAVQMGLIYVNPEGPNSNPDPLAAARDIRETFGRMAMNDEETAALIIGGHTFGKCHGAVDPNCIGPEPEAAPIEQQGLGWRNTCGSGVGGDALTSGLEGAWTNNPVRWDNGFLDNLYKYDWELTTSPAGAHQWKPTDPAAQSDVPDAHDPSKRHAPMMLTTDLALKLDPVYGPITKSFHENPDRLADAFAKAWYKLLHRDMGPVSRYLGPWVPEPQLWQDPVPPVDHELVGDEDITALKAKILDSGLSVPNLVTTAWAAAASFRGTDKRGGANGARIRLAPQKDWEVNNAPEVTGTVQALERIQQEFNSGQTGGKKVSLADLIVLGGCAAVEKAAQDAGHAVTVPFAPGRTDASQEQTDVESFSVLEPQADGFRNFLKSGEKLSPETLLLDRANLLTLTAPEMTALIGGMRALDTGHKQSRHGVFTDRPGTLTNDFFVNLLDMGTEWKVSTTDENVYEGRDRATGQVKWTATAVDLVFGANSQLRAVAEVYACADGQEKLVRDFVKAWDKVMNLDRFDLD</sequence>
<dbReference type="PROSITE" id="PS00435">
    <property type="entry name" value="PEROXIDASE_1"/>
    <property type="match status" value="1"/>
</dbReference>
<evidence type="ECO:0000259" key="11">
    <source>
        <dbReference type="PROSITE" id="PS50873"/>
    </source>
</evidence>
<keyword evidence="1 8" id="KW-0575">Peroxidase</keyword>
<evidence type="ECO:0000256" key="6">
    <source>
        <dbReference type="ARBA" id="ARBA00023324"/>
    </source>
</evidence>
<dbReference type="PRINTS" id="PR00460">
    <property type="entry name" value="BPEROXIDASE"/>
</dbReference>
<name>A0ABT7ITW3_9ACTN</name>
<evidence type="ECO:0000256" key="8">
    <source>
        <dbReference type="HAMAP-Rule" id="MF_01961"/>
    </source>
</evidence>
<feature type="region of interest" description="Disordered" evidence="10">
    <location>
        <begin position="337"/>
        <end position="362"/>
    </location>
</feature>
<feature type="active site" description="Proton acceptor" evidence="8">
    <location>
        <position position="97"/>
    </location>
</feature>
<dbReference type="InterPro" id="IPR000763">
    <property type="entry name" value="Catalase_peroxidase"/>
</dbReference>
<dbReference type="HAMAP" id="MF_01961">
    <property type="entry name" value="Catal_peroxid"/>
    <property type="match status" value="1"/>
</dbReference>
<feature type="binding site" description="axial binding residue" evidence="8">
    <location>
        <position position="259"/>
    </location>
    <ligand>
        <name>heme b</name>
        <dbReference type="ChEBI" id="CHEBI:60344"/>
    </ligand>
    <ligandPart>
        <name>Fe</name>
        <dbReference type="ChEBI" id="CHEBI:18248"/>
    </ligandPart>
</feature>
<evidence type="ECO:0000313" key="13">
    <source>
        <dbReference type="Proteomes" id="UP001241926"/>
    </source>
</evidence>
<keyword evidence="4 8" id="KW-0560">Oxidoreductase</keyword>
<feature type="compositionally biased region" description="Polar residues" evidence="10">
    <location>
        <begin position="1"/>
        <end position="11"/>
    </location>
</feature>
<dbReference type="PRINTS" id="PR00458">
    <property type="entry name" value="PEROXIDASE"/>
</dbReference>
<feature type="site" description="Transition state stabilizer" evidence="8">
    <location>
        <position position="93"/>
    </location>
</feature>
<dbReference type="PROSITE" id="PS50873">
    <property type="entry name" value="PEROXIDASE_4"/>
    <property type="match status" value="1"/>
</dbReference>
<protein>
    <recommendedName>
        <fullName evidence="8 9">Catalase-peroxidase</fullName>
        <shortName evidence="8">CP</shortName>
        <ecNumber evidence="8 9">1.11.1.21</ecNumber>
    </recommendedName>
    <alternativeName>
        <fullName evidence="8">Peroxidase/catalase</fullName>
    </alternativeName>
</protein>
<comment type="catalytic activity">
    <reaction evidence="8 9">
        <text>H2O2 + AH2 = A + 2 H2O</text>
        <dbReference type="Rhea" id="RHEA:30275"/>
        <dbReference type="ChEBI" id="CHEBI:13193"/>
        <dbReference type="ChEBI" id="CHEBI:15377"/>
        <dbReference type="ChEBI" id="CHEBI:16240"/>
        <dbReference type="ChEBI" id="CHEBI:17499"/>
        <dbReference type="EC" id="1.11.1.21"/>
    </reaction>
</comment>
<dbReference type="RefSeq" id="WP_285430922.1">
    <property type="nucleotide sequence ID" value="NZ_JASJUS010000004.1"/>
</dbReference>
<evidence type="ECO:0000256" key="5">
    <source>
        <dbReference type="ARBA" id="ARBA00023004"/>
    </source>
</evidence>
<keyword evidence="3 8" id="KW-0479">Metal-binding</keyword>
<comment type="caution">
    <text evidence="8">Lacks conserved residue(s) required for the propagation of feature annotation.</text>
</comment>
<dbReference type="CDD" id="cd00649">
    <property type="entry name" value="catalase_peroxidase_1"/>
    <property type="match status" value="1"/>
</dbReference>